<dbReference type="Pfam" id="PF05678">
    <property type="entry name" value="VQ"/>
    <property type="match status" value="1"/>
</dbReference>
<dbReference type="EMBL" id="KQ483416">
    <property type="protein sequence ID" value="KYP53115.1"/>
    <property type="molecule type" value="Genomic_DNA"/>
</dbReference>
<evidence type="ECO:0000313" key="3">
    <source>
        <dbReference type="EMBL" id="KYP53112.1"/>
    </source>
</evidence>
<dbReference type="Gramene" id="C.cajan_24839.t">
    <property type="protein sequence ID" value="C.cajan_24839.t.cds1"/>
    <property type="gene ID" value="C.cajan_24839"/>
</dbReference>
<gene>
    <name evidence="3" type="ORF">KK1_024934</name>
    <name evidence="4" type="ORF">KK1_024937</name>
</gene>
<reference evidence="4 5" key="1">
    <citation type="journal article" date="2012" name="Nat. Biotechnol.">
        <title>Draft genome sequence of pigeonpea (Cajanus cajan), an orphan legume crop of resource-poor farmers.</title>
        <authorList>
            <person name="Varshney R.K."/>
            <person name="Chen W."/>
            <person name="Li Y."/>
            <person name="Bharti A.K."/>
            <person name="Saxena R.K."/>
            <person name="Schlueter J.A."/>
            <person name="Donoghue M.T."/>
            <person name="Azam S."/>
            <person name="Fan G."/>
            <person name="Whaley A.M."/>
            <person name="Farmer A.D."/>
            <person name="Sheridan J."/>
            <person name="Iwata A."/>
            <person name="Tuteja R."/>
            <person name="Penmetsa R.V."/>
            <person name="Wu W."/>
            <person name="Upadhyaya H.D."/>
            <person name="Yang S.P."/>
            <person name="Shah T."/>
            <person name="Saxena K.B."/>
            <person name="Michael T."/>
            <person name="McCombie W.R."/>
            <person name="Yang B."/>
            <person name="Zhang G."/>
            <person name="Yang H."/>
            <person name="Wang J."/>
            <person name="Spillane C."/>
            <person name="Cook D.R."/>
            <person name="May G.D."/>
            <person name="Xu X."/>
            <person name="Jackson S.A."/>
        </authorList>
    </citation>
    <scope>NUCLEOTIDE SEQUENCE [LARGE SCALE GENOMIC DNA]</scope>
    <source>
        <strain evidence="5">cv. Asha</strain>
    </source>
</reference>
<evidence type="ECO:0000313" key="4">
    <source>
        <dbReference type="EMBL" id="KYP53115.1"/>
    </source>
</evidence>
<dbReference type="STRING" id="3821.A0A151SE53"/>
<proteinExistence type="predicted"/>
<feature type="compositionally biased region" description="Polar residues" evidence="1">
    <location>
        <begin position="1"/>
        <end position="14"/>
    </location>
</feature>
<accession>A0A151SE53</accession>
<evidence type="ECO:0000313" key="5">
    <source>
        <dbReference type="Proteomes" id="UP000075243"/>
    </source>
</evidence>
<dbReference type="Proteomes" id="UP000075243">
    <property type="component" value="Unassembled WGS sequence"/>
</dbReference>
<dbReference type="PANTHER" id="PTHR34794">
    <property type="entry name" value="EXPRESSED PROTEIN"/>
    <property type="match status" value="1"/>
</dbReference>
<dbReference type="OMA" id="MEAYSMS"/>
<dbReference type="InterPro" id="IPR008889">
    <property type="entry name" value="VQ"/>
</dbReference>
<dbReference type="PANTHER" id="PTHR34794:SF1">
    <property type="entry name" value="OS10G0101800 PROTEIN"/>
    <property type="match status" value="1"/>
</dbReference>
<keyword evidence="5" id="KW-1185">Reference proteome</keyword>
<dbReference type="AlphaFoldDB" id="A0A151SE53"/>
<name>A0A151SE53_CAJCA</name>
<dbReference type="InterPro" id="IPR039610">
    <property type="entry name" value="VQ29"/>
</dbReference>
<sequence length="123" mass="14015">MEAYSSSNPSYLTQQREESKHVYPLQSHNSVRKSAAKSWNKKAPVAPMAPTPVKVYKVDAINFRDLVQQLTGAPEHKPQLRQQLLQINITDVPNSLPNQNQASGDTQYTEWYHNFQFGTSSHF</sequence>
<evidence type="ECO:0000256" key="1">
    <source>
        <dbReference type="SAM" id="MobiDB-lite"/>
    </source>
</evidence>
<dbReference type="Gramene" id="C.cajan_24836.t">
    <property type="protein sequence ID" value="C.cajan_24836.t.cds1"/>
    <property type="gene ID" value="C.cajan_24836"/>
</dbReference>
<organism evidence="4 5">
    <name type="scientific">Cajanus cajan</name>
    <name type="common">Pigeon pea</name>
    <name type="synonym">Cajanus indicus</name>
    <dbReference type="NCBI Taxonomy" id="3821"/>
    <lineage>
        <taxon>Eukaryota</taxon>
        <taxon>Viridiplantae</taxon>
        <taxon>Streptophyta</taxon>
        <taxon>Embryophyta</taxon>
        <taxon>Tracheophyta</taxon>
        <taxon>Spermatophyta</taxon>
        <taxon>Magnoliopsida</taxon>
        <taxon>eudicotyledons</taxon>
        <taxon>Gunneridae</taxon>
        <taxon>Pentapetalae</taxon>
        <taxon>rosids</taxon>
        <taxon>fabids</taxon>
        <taxon>Fabales</taxon>
        <taxon>Fabaceae</taxon>
        <taxon>Papilionoideae</taxon>
        <taxon>50 kb inversion clade</taxon>
        <taxon>NPAAA clade</taxon>
        <taxon>indigoferoid/millettioid clade</taxon>
        <taxon>Phaseoleae</taxon>
        <taxon>Cajanus</taxon>
    </lineage>
</organism>
<dbReference type="EMBL" id="KQ483416">
    <property type="protein sequence ID" value="KYP53112.1"/>
    <property type="molecule type" value="Genomic_DNA"/>
</dbReference>
<evidence type="ECO:0000259" key="2">
    <source>
        <dbReference type="Pfam" id="PF05678"/>
    </source>
</evidence>
<feature type="domain" description="VQ" evidence="2">
    <location>
        <begin position="54"/>
        <end position="76"/>
    </location>
</feature>
<protein>
    <recommendedName>
        <fullName evidence="2">VQ domain-containing protein</fullName>
    </recommendedName>
</protein>
<feature type="region of interest" description="Disordered" evidence="1">
    <location>
        <begin position="1"/>
        <end position="44"/>
    </location>
</feature>